<evidence type="ECO:0000313" key="7">
    <source>
        <dbReference type="Proteomes" id="UP000005467"/>
    </source>
</evidence>
<evidence type="ECO:0000256" key="4">
    <source>
        <dbReference type="ARBA" id="ARBA00023136"/>
    </source>
</evidence>
<comment type="caution">
    <text evidence="6">The sequence shown here is derived from an EMBL/GenBank/DDBJ whole genome shotgun (WGS) entry which is preliminary data.</text>
</comment>
<dbReference type="GO" id="GO:0005524">
    <property type="term" value="F:ATP binding"/>
    <property type="evidence" value="ECO:0007669"/>
    <property type="project" value="InterPro"/>
</dbReference>
<evidence type="ECO:0000256" key="5">
    <source>
        <dbReference type="SAM" id="Phobius"/>
    </source>
</evidence>
<evidence type="ECO:0000256" key="3">
    <source>
        <dbReference type="ARBA" id="ARBA00022989"/>
    </source>
</evidence>
<evidence type="ECO:0008006" key="8">
    <source>
        <dbReference type="Google" id="ProtNLM"/>
    </source>
</evidence>
<gene>
    <name evidence="6" type="ORF">HMPREF0027_1806</name>
</gene>
<protein>
    <recommendedName>
        <fullName evidence="8">Peptidase C39 domain-containing protein</fullName>
    </recommendedName>
</protein>
<dbReference type="InterPro" id="IPR036640">
    <property type="entry name" value="ABC1_TM_sf"/>
</dbReference>
<feature type="transmembrane region" description="Helical" evidence="5">
    <location>
        <begin position="152"/>
        <end position="175"/>
    </location>
</feature>
<keyword evidence="3 5" id="KW-1133">Transmembrane helix</keyword>
<dbReference type="AlphaFoldDB" id="E8KIY9"/>
<keyword evidence="4 5" id="KW-0472">Membrane</keyword>
<accession>E8KIY9</accession>
<keyword evidence="7" id="KW-1185">Reference proteome</keyword>
<evidence type="ECO:0000256" key="2">
    <source>
        <dbReference type="ARBA" id="ARBA00022692"/>
    </source>
</evidence>
<dbReference type="EMBL" id="AEVG01000122">
    <property type="protein sequence ID" value="EFX91103.1"/>
    <property type="molecule type" value="Genomic_DNA"/>
</dbReference>
<comment type="subcellular location">
    <subcellularLocation>
        <location evidence="1">Cell membrane</location>
        <topology evidence="1">Multi-pass membrane protein</topology>
    </subcellularLocation>
</comment>
<dbReference type="Proteomes" id="UP000005467">
    <property type="component" value="Unassembled WGS sequence"/>
</dbReference>
<dbReference type="GO" id="GO:0005886">
    <property type="term" value="C:plasma membrane"/>
    <property type="evidence" value="ECO:0007669"/>
    <property type="project" value="UniProtKB-SubCell"/>
</dbReference>
<dbReference type="SUPFAM" id="SSF90123">
    <property type="entry name" value="ABC transporter transmembrane region"/>
    <property type="match status" value="1"/>
</dbReference>
<dbReference type="HOGENOM" id="CLU_1425236_0_0_6"/>
<dbReference type="RefSeq" id="WP_005624047.1">
    <property type="nucleotide sequence ID" value="NZ_GL831081.1"/>
</dbReference>
<reference evidence="6 7" key="1">
    <citation type="submission" date="2011-01" db="EMBL/GenBank/DDBJ databases">
        <authorList>
            <person name="Muzny D."/>
            <person name="Qin X."/>
            <person name="Deng J."/>
            <person name="Jiang H."/>
            <person name="Liu Y."/>
            <person name="Qu J."/>
            <person name="Song X.-Z."/>
            <person name="Zhang L."/>
            <person name="Thornton R."/>
            <person name="Coyle M."/>
            <person name="Francisco L."/>
            <person name="Jackson L."/>
            <person name="Javaid M."/>
            <person name="Korchina V."/>
            <person name="Kovar C."/>
            <person name="Mata R."/>
            <person name="Mathew T."/>
            <person name="Ngo R."/>
            <person name="Nguyen L."/>
            <person name="Nguyen N."/>
            <person name="Okwuonu G."/>
            <person name="Ongeri F."/>
            <person name="Pham C."/>
            <person name="Simmons D."/>
            <person name="Wilczek-Boney K."/>
            <person name="Hale W."/>
            <person name="Jakkamsetti A."/>
            <person name="Pham P."/>
            <person name="Ruth R."/>
            <person name="San Lucas F."/>
            <person name="Warren J."/>
            <person name="Zhang J."/>
            <person name="Zhao Z."/>
            <person name="Zhou C."/>
            <person name="Zhu D."/>
            <person name="Lee S."/>
            <person name="Bess C."/>
            <person name="Blankenburg K."/>
            <person name="Forbes L."/>
            <person name="Fu Q."/>
            <person name="Gubbala S."/>
            <person name="Hirani K."/>
            <person name="Jayaseelan J.C."/>
            <person name="Lara F."/>
            <person name="Munidasa M."/>
            <person name="Palculict T."/>
            <person name="Patil S."/>
            <person name="Pu L.-L."/>
            <person name="Saada N."/>
            <person name="Tang L."/>
            <person name="Weissenberger G."/>
            <person name="Zhu Y."/>
            <person name="Hemphill L."/>
            <person name="Shang Y."/>
            <person name="Youmans B."/>
            <person name="Ayvaz T."/>
            <person name="Ross M."/>
            <person name="Santibanez J."/>
            <person name="Aqrawi P."/>
            <person name="Gross S."/>
            <person name="Joshi V."/>
            <person name="Fowler G."/>
            <person name="Nazareth L."/>
            <person name="Reid J."/>
            <person name="Worley K."/>
            <person name="Petrosino J."/>
            <person name="Highlander S."/>
            <person name="Gibbs R."/>
        </authorList>
    </citation>
    <scope>NUCLEOTIDE SEQUENCE [LARGE SCALE GENOMIC DNA]</scope>
    <source>
        <strain evidence="6 7">ATCC 25976</strain>
    </source>
</reference>
<evidence type="ECO:0000313" key="6">
    <source>
        <dbReference type="EMBL" id="EFX91103.1"/>
    </source>
</evidence>
<proteinExistence type="predicted"/>
<sequence>MKAIIDHLDHITQLHGSPVAKEALSAQVIREQNLNVNFQSLVEVLRSHRFENQISHRDLKDIPSLSTPVLLVLQNEEAAIVTKIEGAGKDRIYHLYQNGITHSVSADSLTQNYLGYCWFIKPQTGKDQRSELPEYHMPKAWFWKVVWCFRSYYYQVILVTFIINFLALVSSLYVMNVYDRVIPNKKYETL</sequence>
<keyword evidence="2 5" id="KW-0812">Transmembrane</keyword>
<name>E8KIY9_9PAST</name>
<dbReference type="Gene3D" id="3.90.70.10">
    <property type="entry name" value="Cysteine proteinases"/>
    <property type="match status" value="1"/>
</dbReference>
<evidence type="ECO:0000256" key="1">
    <source>
        <dbReference type="ARBA" id="ARBA00004651"/>
    </source>
</evidence>
<organism evidence="6 7">
    <name type="scientific">Actinobacillus ureae ATCC 25976</name>
    <dbReference type="NCBI Taxonomy" id="887324"/>
    <lineage>
        <taxon>Bacteria</taxon>
        <taxon>Pseudomonadati</taxon>
        <taxon>Pseudomonadota</taxon>
        <taxon>Gammaproteobacteria</taxon>
        <taxon>Pasteurellales</taxon>
        <taxon>Pasteurellaceae</taxon>
        <taxon>Actinobacillus</taxon>
    </lineage>
</organism>